<organism evidence="1 2">
    <name type="scientific">Thermomonospora umbrina</name>
    <dbReference type="NCBI Taxonomy" id="111806"/>
    <lineage>
        <taxon>Bacteria</taxon>
        <taxon>Bacillati</taxon>
        <taxon>Actinomycetota</taxon>
        <taxon>Actinomycetes</taxon>
        <taxon>Streptosporangiales</taxon>
        <taxon>Thermomonosporaceae</taxon>
        <taxon>Thermomonospora</taxon>
    </lineage>
</organism>
<sequence length="71" mass="7810">MVFRDQAPAAVWDGSVFTVTEFDRFARSMAEGGRLLPDVECAACAGYGWSGRCAECQTEHLGRAATDHRRD</sequence>
<dbReference type="Proteomes" id="UP000256661">
    <property type="component" value="Unassembled WGS sequence"/>
</dbReference>
<gene>
    <name evidence="1" type="ORF">DFJ69_6258</name>
</gene>
<keyword evidence="2" id="KW-1185">Reference proteome</keyword>
<accession>A0A3D9T2U9</accession>
<dbReference type="AlphaFoldDB" id="A0A3D9T2U9"/>
<comment type="caution">
    <text evidence="1">The sequence shown here is derived from an EMBL/GenBank/DDBJ whole genome shotgun (WGS) entry which is preliminary data.</text>
</comment>
<proteinExistence type="predicted"/>
<evidence type="ECO:0000313" key="1">
    <source>
        <dbReference type="EMBL" id="REF00694.1"/>
    </source>
</evidence>
<name>A0A3D9T2U9_9ACTN</name>
<dbReference type="EMBL" id="QTTT01000001">
    <property type="protein sequence ID" value="REF00694.1"/>
    <property type="molecule type" value="Genomic_DNA"/>
</dbReference>
<protein>
    <submittedName>
        <fullName evidence="1">Uncharacterized protein</fullName>
    </submittedName>
</protein>
<evidence type="ECO:0000313" key="2">
    <source>
        <dbReference type="Proteomes" id="UP000256661"/>
    </source>
</evidence>
<reference evidence="1 2" key="1">
    <citation type="submission" date="2018-08" db="EMBL/GenBank/DDBJ databases">
        <title>Sequencing the genomes of 1000 actinobacteria strains.</title>
        <authorList>
            <person name="Klenk H.-P."/>
        </authorList>
    </citation>
    <scope>NUCLEOTIDE SEQUENCE [LARGE SCALE GENOMIC DNA]</scope>
    <source>
        <strain evidence="1 2">DSM 43927</strain>
    </source>
</reference>